<dbReference type="GO" id="GO:0032511">
    <property type="term" value="P:late endosome to vacuole transport via multivesicular body sorting pathway"/>
    <property type="evidence" value="ECO:0007669"/>
    <property type="project" value="TreeGrafter"/>
</dbReference>
<feature type="transmembrane region" description="Helical" evidence="8">
    <location>
        <begin position="1152"/>
        <end position="1170"/>
    </location>
</feature>
<feature type="transmembrane region" description="Helical" evidence="8">
    <location>
        <begin position="1044"/>
        <end position="1061"/>
    </location>
</feature>
<keyword evidence="3" id="KW-0813">Transport</keyword>
<feature type="region of interest" description="Disordered" evidence="7">
    <location>
        <begin position="218"/>
        <end position="326"/>
    </location>
</feature>
<protein>
    <submittedName>
        <fullName evidence="9">Vacuolar protein sorting-associated protein 20</fullName>
    </submittedName>
</protein>
<keyword evidence="8" id="KW-1133">Transmembrane helix</keyword>
<feature type="compositionally biased region" description="Basic residues" evidence="7">
    <location>
        <begin position="218"/>
        <end position="234"/>
    </location>
</feature>
<gene>
    <name evidence="9" type="primary">VPS20</name>
    <name evidence="9" type="ORF">KI688_012464</name>
</gene>
<dbReference type="PANTHER" id="PTHR22761">
    <property type="entry name" value="CHARGED MULTIVESICULAR BODY PROTEIN"/>
    <property type="match status" value="1"/>
</dbReference>
<dbReference type="Pfam" id="PF03357">
    <property type="entry name" value="Snf7"/>
    <property type="match status" value="1"/>
</dbReference>
<feature type="transmembrane region" description="Helical" evidence="8">
    <location>
        <begin position="1073"/>
        <end position="1092"/>
    </location>
</feature>
<feature type="compositionally biased region" description="Low complexity" evidence="7">
    <location>
        <begin position="537"/>
        <end position="547"/>
    </location>
</feature>
<keyword evidence="4" id="KW-0967">Endosome</keyword>
<evidence type="ECO:0000313" key="9">
    <source>
        <dbReference type="EMBL" id="KAG9066556.1"/>
    </source>
</evidence>
<evidence type="ECO:0000256" key="1">
    <source>
        <dbReference type="ARBA" id="ARBA00004608"/>
    </source>
</evidence>
<evidence type="ECO:0000256" key="6">
    <source>
        <dbReference type="ARBA" id="ARBA00023136"/>
    </source>
</evidence>
<reference evidence="9" key="1">
    <citation type="submission" date="2021-06" db="EMBL/GenBank/DDBJ databases">
        <title>Genome Sequence of Mortierella hyaline Strain SCG-10, a Cold-Adapted, Nitrate-Reducing Fungus Isolated from Soil in Minnesota, USA.</title>
        <authorList>
            <person name="Aldossari N."/>
        </authorList>
    </citation>
    <scope>NUCLEOTIDE SEQUENCE</scope>
    <source>
        <strain evidence="9">SCG-10</strain>
    </source>
</reference>
<keyword evidence="5" id="KW-0653">Protein transport</keyword>
<dbReference type="EMBL" id="JAHRHY010000009">
    <property type="protein sequence ID" value="KAG9066556.1"/>
    <property type="molecule type" value="Genomic_DNA"/>
</dbReference>
<feature type="compositionally biased region" description="Low complexity" evidence="7">
    <location>
        <begin position="302"/>
        <end position="324"/>
    </location>
</feature>
<feature type="transmembrane region" description="Helical" evidence="8">
    <location>
        <begin position="336"/>
        <end position="363"/>
    </location>
</feature>
<keyword evidence="6 8" id="KW-0472">Membrane</keyword>
<proteinExistence type="inferred from homology"/>
<feature type="compositionally biased region" description="Gly residues" evidence="7">
    <location>
        <begin position="246"/>
        <end position="267"/>
    </location>
</feature>
<dbReference type="GO" id="GO:0000815">
    <property type="term" value="C:ESCRT III complex"/>
    <property type="evidence" value="ECO:0007669"/>
    <property type="project" value="TreeGrafter"/>
</dbReference>
<dbReference type="Gene3D" id="1.10.287.1060">
    <property type="entry name" value="ESAT-6-like"/>
    <property type="match status" value="1"/>
</dbReference>
<dbReference type="PANTHER" id="PTHR22761:SF5">
    <property type="entry name" value="CHARGED MULTIVESICULAR BODY PROTEIN 6"/>
    <property type="match status" value="1"/>
</dbReference>
<evidence type="ECO:0000256" key="5">
    <source>
        <dbReference type="ARBA" id="ARBA00022927"/>
    </source>
</evidence>
<feature type="transmembrane region" description="Helical" evidence="8">
    <location>
        <begin position="405"/>
        <end position="423"/>
    </location>
</feature>
<feature type="compositionally biased region" description="Basic and acidic residues" evidence="7">
    <location>
        <begin position="578"/>
        <end position="587"/>
    </location>
</feature>
<comment type="caution">
    <text evidence="9">The sequence shown here is derived from an EMBL/GenBank/DDBJ whole genome shotgun (WGS) entry which is preliminary data.</text>
</comment>
<accession>A0A9P7XVL5</accession>
<organism evidence="9 10">
    <name type="scientific">Linnemannia hyalina</name>
    <dbReference type="NCBI Taxonomy" id="64524"/>
    <lineage>
        <taxon>Eukaryota</taxon>
        <taxon>Fungi</taxon>
        <taxon>Fungi incertae sedis</taxon>
        <taxon>Mucoromycota</taxon>
        <taxon>Mortierellomycotina</taxon>
        <taxon>Mortierellomycetes</taxon>
        <taxon>Mortierellales</taxon>
        <taxon>Mortierellaceae</taxon>
        <taxon>Linnemannia</taxon>
    </lineage>
</organism>
<sequence>MGSSSSKGAAAKITAHDRAILDLKVQRDKLRQYNKRLEGVVEKELRLAKGHLAKGEKQRALLALRRKKFQESLLEKTVLQMTNLDELTMSIEQAMVEKQVFAGLAAGNQVLKELHKEMSLADVEKLMDETADSIAYQNEIDELLSTRLSVADEEDIENELDLMIEEETKTLLPNIPVSALPELEQQAVEEAQSEADLLVETMASQGRCVVEGLHPCRRKDKMRKRQAAQRRRQQHCGESGREDTDGGTGSGQGGSSGSGGNGAGGGGEYDEEMAMDESWRRYQRQRPEDPATLVVTSTDNATNGTGNSGVSSSSSPETDPTTGTRIDREDMVAEKLWEYVVGWCLIGFIFVGAGLIICANFLVHEDPANMTPWTFDPEDGASLMDTIVAHIMKAALGIKDFEDQLMEHGIFVFIVGINGFVLVRQRVFGRRRGYEQELMRGGMMLPMETIKDVGGGAGYDLEGKAVVGGESLEIERDGEGCGEGKRDFYEDLHLHQGVAQGVERFTTTDQVSAQTGASAATTGTGAGVGGSGPAENTPSSSTSTGSTDPRPGILPTTTSAAAGGSNPKETSTHHQHHTKDLPEDGKKPTTVADGTATCSPVNDDGNAPDFATMSFLAWFNYLQVGILIIEFLQLFSFPLRELMEFYNQAEKTSAMYEGAKTILDVFRTTATDAGNGTVSSAATAGASGGGGGGGSGIQYKGGILSIGNNTLFDFNPRNSSTQDEKSAERPAFALEITEDDAARAAGSASAVLDQHGDDEMELFRKKASPQAQNATDGSTTSTAHKIADGGTQKLGASVEWIKENLHSWLPNITALMDNNTMDGLESGRFEELRDNLVNAAVGVALQGLGSTNSSTSSNITTLSAGGDSVIKKSPSDNIRGGNSNSGGDGDIVMQVVNSLGLQPTFLSSAACQSQAIHAYAHEKYAQQQEQALHEKGGHNPKIQATSIFSSVIVTLLDPASTVAAPASSLLCTGPLVNPGLYLTASLFAYTLAYVLFMVFLTSFERVPGKGEICFRPNGVAVLKNLGLLLAVDFLLIQSPAQRRFRGLVSIGIMLAMACYTIRMKPCYWNKINYWRTFSFSCVLYASLLVALLCPSPPVLEKKSNTGGSTKAERERYREDVGRWVMSPHLKMGEGGENAWMVMGKAGGGPKVMLAWIAAGWVLLVIVFVVVERVFLRHWTKKVAVVPVPVQFVMRSQPVGVELLADGYGGYRGLDMFGRGVGVGGDGGGGGMYTNPGIAGSHWSVVDLSQTPEVRRSKALSSS</sequence>
<comment type="similarity">
    <text evidence="2">Belongs to the SNF7 family.</text>
</comment>
<feature type="transmembrane region" description="Helical" evidence="8">
    <location>
        <begin position="615"/>
        <end position="635"/>
    </location>
</feature>
<dbReference type="Proteomes" id="UP000707451">
    <property type="component" value="Unassembled WGS sequence"/>
</dbReference>
<feature type="compositionally biased region" description="Basic and acidic residues" evidence="7">
    <location>
        <begin position="277"/>
        <end position="289"/>
    </location>
</feature>
<keyword evidence="8" id="KW-0812">Transmembrane</keyword>
<dbReference type="GO" id="GO:0015031">
    <property type="term" value="P:protein transport"/>
    <property type="evidence" value="ECO:0007669"/>
    <property type="project" value="UniProtKB-KW"/>
</dbReference>
<evidence type="ECO:0000256" key="4">
    <source>
        <dbReference type="ARBA" id="ARBA00022753"/>
    </source>
</evidence>
<feature type="region of interest" description="Disordered" evidence="7">
    <location>
        <begin position="509"/>
        <end position="604"/>
    </location>
</feature>
<dbReference type="GO" id="GO:0006900">
    <property type="term" value="P:vesicle budding from membrane"/>
    <property type="evidence" value="ECO:0007669"/>
    <property type="project" value="TreeGrafter"/>
</dbReference>
<dbReference type="AlphaFoldDB" id="A0A9P7XVL5"/>
<feature type="transmembrane region" description="Helical" evidence="8">
    <location>
        <begin position="1021"/>
        <end position="1038"/>
    </location>
</feature>
<evidence type="ECO:0000256" key="2">
    <source>
        <dbReference type="ARBA" id="ARBA00006190"/>
    </source>
</evidence>
<comment type="subcellular location">
    <subcellularLocation>
        <location evidence="1">Endosome membrane</location>
    </subcellularLocation>
</comment>
<feature type="region of interest" description="Disordered" evidence="7">
    <location>
        <begin position="866"/>
        <end position="886"/>
    </location>
</feature>
<evidence type="ECO:0000313" key="10">
    <source>
        <dbReference type="Proteomes" id="UP000707451"/>
    </source>
</evidence>
<evidence type="ECO:0000256" key="8">
    <source>
        <dbReference type="SAM" id="Phobius"/>
    </source>
</evidence>
<evidence type="ECO:0000256" key="3">
    <source>
        <dbReference type="ARBA" id="ARBA00022448"/>
    </source>
</evidence>
<dbReference type="InterPro" id="IPR005024">
    <property type="entry name" value="Snf7_fam"/>
</dbReference>
<evidence type="ECO:0000256" key="7">
    <source>
        <dbReference type="SAM" id="MobiDB-lite"/>
    </source>
</evidence>
<feature type="transmembrane region" description="Helical" evidence="8">
    <location>
        <begin position="979"/>
        <end position="1000"/>
    </location>
</feature>
<dbReference type="OrthoDB" id="441172at2759"/>
<feature type="compositionally biased region" description="Low complexity" evidence="7">
    <location>
        <begin position="510"/>
        <end position="523"/>
    </location>
</feature>
<keyword evidence="10" id="KW-1185">Reference proteome</keyword>
<dbReference type="GO" id="GO:0005771">
    <property type="term" value="C:multivesicular body"/>
    <property type="evidence" value="ECO:0007669"/>
    <property type="project" value="TreeGrafter"/>
</dbReference>
<name>A0A9P7XVL5_9FUNG</name>